<name>A0A4V7IAF1_BIBTR</name>
<keyword evidence="4" id="KW-0677">Repeat</keyword>
<evidence type="ECO:0000313" key="9">
    <source>
        <dbReference type="Proteomes" id="UP000019091"/>
    </source>
</evidence>
<evidence type="ECO:0000256" key="4">
    <source>
        <dbReference type="ARBA" id="ARBA00022737"/>
    </source>
</evidence>
<dbReference type="PIRSF" id="PIRSF005763">
    <property type="entry name" value="Txn_reg_ModE"/>
    <property type="match status" value="1"/>
</dbReference>
<evidence type="ECO:0000313" key="8">
    <source>
        <dbReference type="EMBL" id="AHG82015.1"/>
    </source>
</evidence>
<evidence type="ECO:0000256" key="5">
    <source>
        <dbReference type="PIRNR" id="PIRNR005763"/>
    </source>
</evidence>
<organism evidence="8 9">
    <name type="scientific">Bibersteinia trehalosi USDA-ARS-USMARC-188</name>
    <dbReference type="NCBI Taxonomy" id="1263829"/>
    <lineage>
        <taxon>Bacteria</taxon>
        <taxon>Pseudomonadati</taxon>
        <taxon>Pseudomonadota</taxon>
        <taxon>Gammaproteobacteria</taxon>
        <taxon>Pasteurellales</taxon>
        <taxon>Pasteurellaceae</taxon>
        <taxon>Bibersteinia</taxon>
    </lineage>
</organism>
<dbReference type="PROSITE" id="PS51866">
    <property type="entry name" value="MOP"/>
    <property type="match status" value="1"/>
</dbReference>
<dbReference type="GO" id="GO:0015689">
    <property type="term" value="P:molybdate ion transport"/>
    <property type="evidence" value="ECO:0007669"/>
    <property type="project" value="UniProtKB-UniRule"/>
</dbReference>
<dbReference type="InterPro" id="IPR005116">
    <property type="entry name" value="Transp-assoc_OB_typ1"/>
</dbReference>
<dbReference type="NCBIfam" id="TIGR00637">
    <property type="entry name" value="ModE_repress"/>
    <property type="match status" value="1"/>
</dbReference>
<dbReference type="InterPro" id="IPR000847">
    <property type="entry name" value="LysR_HTH_N"/>
</dbReference>
<dbReference type="InterPro" id="IPR036390">
    <property type="entry name" value="WH_DNA-bd_sf"/>
</dbReference>
<dbReference type="InterPro" id="IPR008995">
    <property type="entry name" value="Mo/tungstate-bd_C_term_dom"/>
</dbReference>
<evidence type="ECO:0000256" key="3">
    <source>
        <dbReference type="ARBA" id="ARBA00022505"/>
    </source>
</evidence>
<dbReference type="KEGG" id="btre:F542_12970"/>
<dbReference type="Proteomes" id="UP000019091">
    <property type="component" value="Chromosome"/>
</dbReference>
<protein>
    <submittedName>
        <fullName evidence="8">Transcriptional regulator modE</fullName>
    </submittedName>
</protein>
<evidence type="ECO:0000259" key="7">
    <source>
        <dbReference type="PROSITE" id="PS51866"/>
    </source>
</evidence>
<dbReference type="PANTHER" id="PTHR30432">
    <property type="entry name" value="TRANSCRIPTIONAL REGULATOR MODE"/>
    <property type="match status" value="1"/>
</dbReference>
<evidence type="ECO:0000256" key="6">
    <source>
        <dbReference type="PIRSR" id="PIRSR005763-1"/>
    </source>
</evidence>
<dbReference type="InterPro" id="IPR036388">
    <property type="entry name" value="WH-like_DNA-bd_sf"/>
</dbReference>
<keyword evidence="2 5" id="KW-0813">Transport</keyword>
<dbReference type="Pfam" id="PF00126">
    <property type="entry name" value="HTH_1"/>
    <property type="match status" value="1"/>
</dbReference>
<dbReference type="EMBL" id="CP006954">
    <property type="protein sequence ID" value="AHG82015.1"/>
    <property type="molecule type" value="Genomic_DNA"/>
</dbReference>
<gene>
    <name evidence="8" type="ORF">F542_12970</name>
</gene>
<dbReference type="GO" id="GO:0003700">
    <property type="term" value="F:DNA-binding transcription factor activity"/>
    <property type="evidence" value="ECO:0007669"/>
    <property type="project" value="InterPro"/>
</dbReference>
<dbReference type="GO" id="GO:0030151">
    <property type="term" value="F:molybdenum ion binding"/>
    <property type="evidence" value="ECO:0007669"/>
    <property type="project" value="UniProtKB-UniRule"/>
</dbReference>
<dbReference type="SUPFAM" id="SSF46785">
    <property type="entry name" value="Winged helix' DNA-binding domain"/>
    <property type="match status" value="1"/>
</dbReference>
<dbReference type="InterPro" id="IPR003725">
    <property type="entry name" value="ModE-bd_N"/>
</dbReference>
<dbReference type="SUPFAM" id="SSF50331">
    <property type="entry name" value="MOP-like"/>
    <property type="match status" value="2"/>
</dbReference>
<sequence length="282" mass="31879">MLKPAHFLFLSNPTVMLQFHKLKLSKNTMSTEILLTIKLNQALFADPKRIALLNEIKQCGSINQAAKNCQISYKSAWDHLSLMNEISPKPLFERTAGGKNGGGTVLTRYAERLLQLYALLEETQQRAFDILQDEHIPLDNSLFATAKFALKSSARNQFFGTVETLYSQENKCNVLVKLAEFPQYLTACITVQSAERLALERGKPVMLMIKAPWLKLHSKQPKGENVFQVKVISVVDKEKNQDIALDWAGITCFASGSREQLWQQGQEVWITIDPEQIVLLTI</sequence>
<dbReference type="InterPro" id="IPR016462">
    <property type="entry name" value="ModE"/>
</dbReference>
<dbReference type="InterPro" id="IPR051815">
    <property type="entry name" value="Molybdate_resp_trans_reg"/>
</dbReference>
<dbReference type="PANTHER" id="PTHR30432:SF1">
    <property type="entry name" value="DNA-BINDING TRANSCRIPTIONAL DUAL REGULATOR MODE"/>
    <property type="match status" value="1"/>
</dbReference>
<evidence type="ECO:0000256" key="2">
    <source>
        <dbReference type="ARBA" id="ARBA00022448"/>
    </source>
</evidence>
<proteinExistence type="inferred from homology"/>
<feature type="region of interest" description="Required for dimer formation and molybdate binding" evidence="6">
    <location>
        <begin position="152"/>
        <end position="160"/>
    </location>
</feature>
<accession>A0A4V7IAF1</accession>
<dbReference type="Gene3D" id="1.10.10.10">
    <property type="entry name" value="Winged helix-like DNA-binding domain superfamily/Winged helix DNA-binding domain"/>
    <property type="match status" value="1"/>
</dbReference>
<comment type="similarity">
    <text evidence="1 5">Belongs to the ModE family.</text>
</comment>
<dbReference type="NCBIfam" id="TIGR00638">
    <property type="entry name" value="Mop"/>
    <property type="match status" value="1"/>
</dbReference>
<reference evidence="8 9" key="1">
    <citation type="journal article" date="2014" name="Genome Announc.">
        <title>Complete Closed Genome Sequences of Three Bibersteinia trehalosi Nasopharyngeal Isolates from Cattle with Shipping Fever.</title>
        <authorList>
            <person name="Harhay G.P."/>
            <person name="McVey D.S."/>
            <person name="Koren S."/>
            <person name="Phillippy A.M."/>
            <person name="Bono J."/>
            <person name="Harhay D.M."/>
            <person name="Clawson M.L."/>
            <person name="Heaton M.P."/>
            <person name="Chitko-McKown C.G."/>
            <person name="Korlach J."/>
            <person name="Smith T.P."/>
        </authorList>
    </citation>
    <scope>NUCLEOTIDE SEQUENCE [LARGE SCALE GENOMIC DNA]</scope>
    <source>
        <strain evidence="8 9">USDA-ARS-USMARC-188</strain>
    </source>
</reference>
<dbReference type="AlphaFoldDB" id="A0A4V7IAF1"/>
<feature type="domain" description="Mop" evidence="7">
    <location>
        <begin position="151"/>
        <end position="218"/>
    </location>
</feature>
<dbReference type="InterPro" id="IPR004606">
    <property type="entry name" value="Mop_domain"/>
</dbReference>
<keyword evidence="3 5" id="KW-0500">Molybdenum</keyword>
<dbReference type="Gene3D" id="2.40.50.100">
    <property type="match status" value="1"/>
</dbReference>
<evidence type="ECO:0000256" key="1">
    <source>
        <dbReference type="ARBA" id="ARBA00008110"/>
    </source>
</evidence>
<dbReference type="Pfam" id="PF03459">
    <property type="entry name" value="TOBE"/>
    <property type="match status" value="1"/>
</dbReference>